<dbReference type="OrthoDB" id="9982946at2759"/>
<dbReference type="SMART" id="SM00382">
    <property type="entry name" value="AAA"/>
    <property type="match status" value="2"/>
</dbReference>
<keyword evidence="8 15" id="KW-0547">Nucleotide-binding</keyword>
<dbReference type="CDD" id="cd19504">
    <property type="entry name" value="RecA-like_NSF-SEC18_r1-like"/>
    <property type="match status" value="1"/>
</dbReference>
<keyword evidence="18" id="KW-1185">Reference proteome</keyword>
<comment type="subcellular location">
    <subcellularLocation>
        <location evidence="1 15">Cytoplasm</location>
    </subcellularLocation>
</comment>
<name>A0A9Q1KFS9_9CARY</name>
<dbReference type="Pfam" id="PF00004">
    <property type="entry name" value="AAA"/>
    <property type="match status" value="1"/>
</dbReference>
<evidence type="ECO:0000256" key="13">
    <source>
        <dbReference type="ARBA" id="ARBA00022927"/>
    </source>
</evidence>
<evidence type="ECO:0000256" key="7">
    <source>
        <dbReference type="ARBA" id="ARBA00022723"/>
    </source>
</evidence>
<keyword evidence="7 15" id="KW-0479">Metal-binding</keyword>
<gene>
    <name evidence="17" type="ORF">Cgig2_026243</name>
</gene>
<comment type="catalytic activity">
    <reaction evidence="14 15">
        <text>ATP + H2O = ADP + phosphate + H(+)</text>
        <dbReference type="Rhea" id="RHEA:13065"/>
        <dbReference type="ChEBI" id="CHEBI:15377"/>
        <dbReference type="ChEBI" id="CHEBI:15378"/>
        <dbReference type="ChEBI" id="CHEBI:30616"/>
        <dbReference type="ChEBI" id="CHEBI:43474"/>
        <dbReference type="ChEBI" id="CHEBI:456216"/>
        <dbReference type="EC" id="3.6.4.6"/>
    </reaction>
</comment>
<dbReference type="Pfam" id="PF17862">
    <property type="entry name" value="AAA_lid_3"/>
    <property type="match status" value="1"/>
</dbReference>
<dbReference type="SUPFAM" id="SSF54585">
    <property type="entry name" value="Cdc48 domain 2-like"/>
    <property type="match status" value="1"/>
</dbReference>
<evidence type="ECO:0000256" key="6">
    <source>
        <dbReference type="ARBA" id="ARBA00022490"/>
    </source>
</evidence>
<keyword evidence="9 15" id="KW-0378">Hydrolase</keyword>
<dbReference type="FunFam" id="1.10.8.60:FF:000049">
    <property type="entry name" value="Vesicle-fusing ATPase"/>
    <property type="match status" value="1"/>
</dbReference>
<keyword evidence="13 15" id="KW-0653">Protein transport</keyword>
<evidence type="ECO:0000259" key="16">
    <source>
        <dbReference type="SMART" id="SM00382"/>
    </source>
</evidence>
<feature type="domain" description="AAA+ ATPase" evidence="16">
    <location>
        <begin position="523"/>
        <end position="650"/>
    </location>
</feature>
<dbReference type="SUPFAM" id="SSF52540">
    <property type="entry name" value="P-loop containing nucleoside triphosphate hydrolases"/>
    <property type="match status" value="2"/>
</dbReference>
<dbReference type="FunFam" id="2.40.40.20:FF:000012">
    <property type="entry name" value="Vesicle-fusing ATPase protein"/>
    <property type="match status" value="1"/>
</dbReference>
<dbReference type="FunFam" id="3.40.50.300:FF:000187">
    <property type="entry name" value="Vesicular-fusion ATPase SEC18"/>
    <property type="match status" value="1"/>
</dbReference>
<dbReference type="GO" id="GO:0005524">
    <property type="term" value="F:ATP binding"/>
    <property type="evidence" value="ECO:0007669"/>
    <property type="project" value="UniProtKB-UniRule"/>
</dbReference>
<dbReference type="GO" id="GO:0043001">
    <property type="term" value="P:Golgi to plasma membrane protein transport"/>
    <property type="evidence" value="ECO:0007669"/>
    <property type="project" value="TreeGrafter"/>
</dbReference>
<evidence type="ECO:0000256" key="4">
    <source>
        <dbReference type="ARBA" id="ARBA00019912"/>
    </source>
</evidence>
<evidence type="ECO:0000256" key="9">
    <source>
        <dbReference type="ARBA" id="ARBA00022801"/>
    </source>
</evidence>
<protein>
    <recommendedName>
        <fullName evidence="4 15">Vesicle-fusing ATPase</fullName>
        <ecNumber evidence="3 15">3.6.4.6</ecNumber>
    </recommendedName>
</protein>
<dbReference type="FunFam" id="3.40.50.300:FF:000166">
    <property type="entry name" value="vesicle-fusing ATPase isoform X1"/>
    <property type="match status" value="1"/>
</dbReference>
<dbReference type="Gene3D" id="1.10.8.60">
    <property type="match status" value="1"/>
</dbReference>
<dbReference type="EMBL" id="JAKOGI010000118">
    <property type="protein sequence ID" value="KAJ8443456.1"/>
    <property type="molecule type" value="Genomic_DNA"/>
</dbReference>
<dbReference type="Gene3D" id="2.40.40.20">
    <property type="match status" value="1"/>
</dbReference>
<keyword evidence="6 15" id="KW-0963">Cytoplasm</keyword>
<sequence>MANDAMTVTNTPGRDLVSTNFAYCSLVDRRRLATPGSRLVFACVGDTWVLSIGSHDEVPNGSIGLNAIQRKYLRVSTGDTISVRRFTPPENFNLALLTLEVDFLSRAKARDEEIDAVVVAQLLKKRLIDQVMTVGQKVTFEYRGNNFLFTVNQADVEGQGKPDIERGMLCTDTYIVFEAASGSGIKIINQRESASSNIFRQKEFNLKALGIGGLSAEFADIFRRAFASRVFPSHVTSKLGIKHVKGMLLYGPPGTGKTLMARQIGKMLNGKEPKIVNGPEVLSKFVGETEKNVRDLFADAENDQRTRGDQSDLHVIIFDEIDAICKSRGSTRDGTGVHDSIVNQLLTKIDGVEALNNVLLIGMTNRKDLLDEALLRPGRLEVQVEISLPDEAGRLQILEIHTNKMKENSFLAADVNLAEIAARTKNYSGAELEGVVKSAVSYALNRQLSMDDLTKPVDEENIKVTMDDFLNAVSEVKPAFGASTTDLERCRLNGMVDCGARHEHIQQRTMLLAEQVKLSKGSPVVTCLLEGSNGSGKTAMAATVGICSDFPYVKIVFEDAYKSPLSIIILDDIERLVEYVAIGPRFSNIISQTLMVLLKRLPPPHFMKKLEVATQGKKLLVIGTTGEVGFLDSIGIREAFSVTYHVPTLKTEDARKVLQQLNVFSPDDVDSAAEALNDMPIKKLYMLIEMAAQGEYGGRAEAIYSGKEKINISHFYDCLQDVVRY</sequence>
<dbReference type="InterPro" id="IPR029067">
    <property type="entry name" value="CDC48_domain_2-like_sf"/>
</dbReference>
<comment type="similarity">
    <text evidence="2 15">Belongs to the AAA ATPase family.</text>
</comment>
<comment type="cofactor">
    <cofactor evidence="15">
        <name>Mg(2+)</name>
        <dbReference type="ChEBI" id="CHEBI:18420"/>
    </cofactor>
    <text evidence="15">Binds 1 Mg(2+) ion per subunit.</text>
</comment>
<dbReference type="GO" id="GO:0006891">
    <property type="term" value="P:intra-Golgi vesicle-mediated transport"/>
    <property type="evidence" value="ECO:0007669"/>
    <property type="project" value="TreeGrafter"/>
</dbReference>
<dbReference type="InterPro" id="IPR004201">
    <property type="entry name" value="Cdc48_dom2"/>
</dbReference>
<keyword evidence="12 15" id="KW-0931">ER-Golgi transport</keyword>
<comment type="function">
    <text evidence="15">Required for vesicle-mediated transport. Catalyzes the fusion of transport vesicles within the Golgi cisternae. Is also required for transport from the endoplasmic reticulum to the Golgi stack. Seems to function as a fusion protein required for the delivery of cargo proteins to all compartments of the Golgi stack independent of vesicle origin.</text>
</comment>
<dbReference type="GO" id="GO:0035494">
    <property type="term" value="P:SNARE complex disassembly"/>
    <property type="evidence" value="ECO:0007669"/>
    <property type="project" value="InterPro"/>
</dbReference>
<evidence type="ECO:0000256" key="2">
    <source>
        <dbReference type="ARBA" id="ARBA00006914"/>
    </source>
</evidence>
<dbReference type="PANTHER" id="PTHR23078">
    <property type="entry name" value="VESICULAR-FUSION PROTEIN NSF"/>
    <property type="match status" value="1"/>
</dbReference>
<dbReference type="PANTHER" id="PTHR23078:SF3">
    <property type="entry name" value="VESICLE-FUSING ATPASE"/>
    <property type="match status" value="1"/>
</dbReference>
<reference evidence="17" key="1">
    <citation type="submission" date="2022-04" db="EMBL/GenBank/DDBJ databases">
        <title>Carnegiea gigantea Genome sequencing and assembly v2.</title>
        <authorList>
            <person name="Copetti D."/>
            <person name="Sanderson M.J."/>
            <person name="Burquez A."/>
            <person name="Wojciechowski M.F."/>
        </authorList>
    </citation>
    <scope>NUCLEOTIDE SEQUENCE</scope>
    <source>
        <strain evidence="17">SGP5-SGP5p</strain>
        <tissue evidence="17">Aerial part</tissue>
    </source>
</reference>
<dbReference type="InterPro" id="IPR009010">
    <property type="entry name" value="Asp_de-COase-like_dom_sf"/>
</dbReference>
<dbReference type="FunFam" id="3.10.330.10:FF:000007">
    <property type="entry name" value="Vesicle-fusing ATPase"/>
    <property type="match status" value="1"/>
</dbReference>
<dbReference type="InterPro" id="IPR039812">
    <property type="entry name" value="Vesicle-fus_ATPase"/>
</dbReference>
<keyword evidence="11 15" id="KW-0460">Magnesium</keyword>
<evidence type="ECO:0000256" key="10">
    <source>
        <dbReference type="ARBA" id="ARBA00022840"/>
    </source>
</evidence>
<accession>A0A9Q1KFS9</accession>
<dbReference type="InterPro" id="IPR003960">
    <property type="entry name" value="ATPase_AAA_CS"/>
</dbReference>
<organism evidence="17 18">
    <name type="scientific">Carnegiea gigantea</name>
    <dbReference type="NCBI Taxonomy" id="171969"/>
    <lineage>
        <taxon>Eukaryota</taxon>
        <taxon>Viridiplantae</taxon>
        <taxon>Streptophyta</taxon>
        <taxon>Embryophyta</taxon>
        <taxon>Tracheophyta</taxon>
        <taxon>Spermatophyta</taxon>
        <taxon>Magnoliopsida</taxon>
        <taxon>eudicotyledons</taxon>
        <taxon>Gunneridae</taxon>
        <taxon>Pentapetalae</taxon>
        <taxon>Caryophyllales</taxon>
        <taxon>Cactineae</taxon>
        <taxon>Cactaceae</taxon>
        <taxon>Cactoideae</taxon>
        <taxon>Echinocereeae</taxon>
        <taxon>Carnegiea</taxon>
    </lineage>
</organism>
<keyword evidence="10 15" id="KW-0067">ATP-binding</keyword>
<feature type="domain" description="AAA+ ATPase" evidence="16">
    <location>
        <begin position="243"/>
        <end position="390"/>
    </location>
</feature>
<evidence type="ECO:0000256" key="14">
    <source>
        <dbReference type="ARBA" id="ARBA00048883"/>
    </source>
</evidence>
<evidence type="ECO:0000256" key="11">
    <source>
        <dbReference type="ARBA" id="ARBA00022842"/>
    </source>
</evidence>
<keyword evidence="5 15" id="KW-0813">Transport</keyword>
<proteinExistence type="inferred from homology"/>
<dbReference type="Gene3D" id="3.10.330.10">
    <property type="match status" value="1"/>
</dbReference>
<evidence type="ECO:0000256" key="1">
    <source>
        <dbReference type="ARBA" id="ARBA00004496"/>
    </source>
</evidence>
<dbReference type="Proteomes" id="UP001153076">
    <property type="component" value="Unassembled WGS sequence"/>
</dbReference>
<dbReference type="PROSITE" id="PS00674">
    <property type="entry name" value="AAA"/>
    <property type="match status" value="1"/>
</dbReference>
<dbReference type="InterPro" id="IPR003959">
    <property type="entry name" value="ATPase_AAA_core"/>
</dbReference>
<dbReference type="Pfam" id="PF02933">
    <property type="entry name" value="CDC48_2"/>
    <property type="match status" value="1"/>
</dbReference>
<evidence type="ECO:0000256" key="15">
    <source>
        <dbReference type="RuleBase" id="RU367045"/>
    </source>
</evidence>
<dbReference type="GO" id="GO:0005795">
    <property type="term" value="C:Golgi stack"/>
    <property type="evidence" value="ECO:0007669"/>
    <property type="project" value="TreeGrafter"/>
</dbReference>
<dbReference type="GO" id="GO:0046872">
    <property type="term" value="F:metal ion binding"/>
    <property type="evidence" value="ECO:0007669"/>
    <property type="project" value="UniProtKB-UniRule"/>
</dbReference>
<dbReference type="SUPFAM" id="SSF50692">
    <property type="entry name" value="ADC-like"/>
    <property type="match status" value="1"/>
</dbReference>
<dbReference type="Gene3D" id="3.40.50.300">
    <property type="entry name" value="P-loop containing nucleotide triphosphate hydrolases"/>
    <property type="match status" value="2"/>
</dbReference>
<dbReference type="InterPro" id="IPR027417">
    <property type="entry name" value="P-loop_NTPase"/>
</dbReference>
<comment type="caution">
    <text evidence="17">The sequence shown here is derived from an EMBL/GenBank/DDBJ whole genome shotgun (WGS) entry which is preliminary data.</text>
</comment>
<dbReference type="EC" id="3.6.4.6" evidence="3 15"/>
<evidence type="ECO:0000313" key="17">
    <source>
        <dbReference type="EMBL" id="KAJ8443456.1"/>
    </source>
</evidence>
<dbReference type="InterPro" id="IPR041569">
    <property type="entry name" value="AAA_lid_3"/>
</dbReference>
<evidence type="ECO:0000256" key="12">
    <source>
        <dbReference type="ARBA" id="ARBA00022892"/>
    </source>
</evidence>
<dbReference type="InterPro" id="IPR003593">
    <property type="entry name" value="AAA+_ATPase"/>
</dbReference>
<evidence type="ECO:0000313" key="18">
    <source>
        <dbReference type="Proteomes" id="UP001153076"/>
    </source>
</evidence>
<dbReference type="AlphaFoldDB" id="A0A9Q1KFS9"/>
<evidence type="ECO:0000256" key="8">
    <source>
        <dbReference type="ARBA" id="ARBA00022741"/>
    </source>
</evidence>
<evidence type="ECO:0000256" key="3">
    <source>
        <dbReference type="ARBA" id="ARBA00012674"/>
    </source>
</evidence>
<dbReference type="GO" id="GO:0016887">
    <property type="term" value="F:ATP hydrolysis activity"/>
    <property type="evidence" value="ECO:0007669"/>
    <property type="project" value="InterPro"/>
</dbReference>
<evidence type="ECO:0000256" key="5">
    <source>
        <dbReference type="ARBA" id="ARBA00022448"/>
    </source>
</evidence>